<evidence type="ECO:0000259" key="2">
    <source>
        <dbReference type="Pfam" id="PF05970"/>
    </source>
</evidence>
<dbReference type="Gene3D" id="3.40.50.300">
    <property type="entry name" value="P-loop containing nucleotide triphosphate hydrolases"/>
    <property type="match status" value="1"/>
</dbReference>
<dbReference type="EMBL" id="CM009755">
    <property type="protein sequence ID" value="PUZ46146.1"/>
    <property type="molecule type" value="Genomic_DNA"/>
</dbReference>
<comment type="cofactor">
    <cofactor evidence="1">
        <name>Mg(2+)</name>
        <dbReference type="ChEBI" id="CHEBI:18420"/>
    </cofactor>
</comment>
<keyword evidence="1" id="KW-0234">DNA repair</keyword>
<feature type="domain" description="Helitron helicase-like" evidence="3">
    <location>
        <begin position="186"/>
        <end position="369"/>
    </location>
</feature>
<dbReference type="PANTHER" id="PTHR10492:SF94">
    <property type="entry name" value="ATP-DEPENDENT DNA HELICASE"/>
    <property type="match status" value="1"/>
</dbReference>
<dbReference type="GO" id="GO:0016887">
    <property type="term" value="F:ATP hydrolysis activity"/>
    <property type="evidence" value="ECO:0007669"/>
    <property type="project" value="RHEA"/>
</dbReference>
<organism evidence="4 5">
    <name type="scientific">Panicum hallii var. hallii</name>
    <dbReference type="NCBI Taxonomy" id="1504633"/>
    <lineage>
        <taxon>Eukaryota</taxon>
        <taxon>Viridiplantae</taxon>
        <taxon>Streptophyta</taxon>
        <taxon>Embryophyta</taxon>
        <taxon>Tracheophyta</taxon>
        <taxon>Spermatophyta</taxon>
        <taxon>Magnoliopsida</taxon>
        <taxon>Liliopsida</taxon>
        <taxon>Poales</taxon>
        <taxon>Poaceae</taxon>
        <taxon>PACMAD clade</taxon>
        <taxon>Panicoideae</taxon>
        <taxon>Panicodae</taxon>
        <taxon>Paniceae</taxon>
        <taxon>Panicinae</taxon>
        <taxon>Panicum</taxon>
        <taxon>Panicum sect. Panicum</taxon>
    </lineage>
</organism>
<comment type="catalytic activity">
    <reaction evidence="1">
        <text>ATP + H2O = ADP + phosphate + H(+)</text>
        <dbReference type="Rhea" id="RHEA:13065"/>
        <dbReference type="ChEBI" id="CHEBI:15377"/>
        <dbReference type="ChEBI" id="CHEBI:15378"/>
        <dbReference type="ChEBI" id="CHEBI:30616"/>
        <dbReference type="ChEBI" id="CHEBI:43474"/>
        <dbReference type="ChEBI" id="CHEBI:456216"/>
        <dbReference type="EC" id="5.6.2.3"/>
    </reaction>
</comment>
<keyword evidence="1" id="KW-0347">Helicase</keyword>
<dbReference type="InterPro" id="IPR010285">
    <property type="entry name" value="DNA_helicase_pif1-like_DEAD"/>
</dbReference>
<keyword evidence="1" id="KW-0547">Nucleotide-binding</keyword>
<evidence type="ECO:0000313" key="4">
    <source>
        <dbReference type="EMBL" id="PUZ46146.1"/>
    </source>
</evidence>
<reference evidence="4 5" key="1">
    <citation type="submission" date="2018-04" db="EMBL/GenBank/DDBJ databases">
        <title>WGS assembly of Panicum hallii var. hallii HAL2.</title>
        <authorList>
            <person name="Lovell J."/>
            <person name="Jenkins J."/>
            <person name="Lowry D."/>
            <person name="Mamidi S."/>
            <person name="Sreedasyam A."/>
            <person name="Weng X."/>
            <person name="Barry K."/>
            <person name="Bonette J."/>
            <person name="Campitelli B."/>
            <person name="Daum C."/>
            <person name="Gordon S."/>
            <person name="Gould B."/>
            <person name="Lipzen A."/>
            <person name="MacQueen A."/>
            <person name="Palacio-Mejia J."/>
            <person name="Plott C."/>
            <person name="Shakirov E."/>
            <person name="Shu S."/>
            <person name="Yoshinaga Y."/>
            <person name="Zane M."/>
            <person name="Rokhsar D."/>
            <person name="Grimwood J."/>
            <person name="Schmutz J."/>
            <person name="Juenger T."/>
        </authorList>
    </citation>
    <scope>NUCLEOTIDE SEQUENCE [LARGE SCALE GENOMIC DNA]</scope>
    <source>
        <strain evidence="5">cv. HAL2</strain>
    </source>
</reference>
<dbReference type="EC" id="5.6.2.3" evidence="1"/>
<dbReference type="GO" id="GO:0000723">
    <property type="term" value="P:telomere maintenance"/>
    <property type="evidence" value="ECO:0007669"/>
    <property type="project" value="InterPro"/>
</dbReference>
<dbReference type="Pfam" id="PF05970">
    <property type="entry name" value="PIF1"/>
    <property type="match status" value="1"/>
</dbReference>
<accession>A0A2T7CS46</accession>
<sequence>MNPTDNRPDDMEDDEARVFHHQNAVYKGVPKKHHVLKKPKTYEFCNAKRFPGEGPAFYCTKGKVNIYIPELPAEQRCLFANQTDRNAKYFQKHIRYFNSHFSFTSFGVFIDHNLASARGTSVYYFRAPGQIYHSIFVDQRRYNAPGMDQFAAIWVDGNDPQQRFSHSIIIYGTGGGSRRHVSMREYYCFKLQIHEGQFNMFFHAGRLFRQFAVDMYVKVESMHLDWYVKLAHQAIICADLYQGILDTLTTGDADASKVGLRVVLSKDFPGSGRDVQSRFMGAMTLVTRYGKPNFFVTMTCNPYWDEIVAELLPGQTPQDRPDVVARVYHAKLPDLQDFLIKKGHLGKVAAWAHVTEFQKRGLPHEHFLLVMEPRSKLKSYDEYDKYISAELPDKKKYPELHNLICKHMMHGPCGVLNKDCPCIVDVECRFPYSYQFNKKDVQKVKVQNEWLDNRWVVPYNPVLLMRSMLTEYFKVSRTNPAARKYLYREFPEHFTWNKSKKLVYANPAEGERYYLRIMLNHVRGATSYENLRTWHDNHLDSVSEYFRCTCDNSLRVEQMVLRDISCHLTSMGKDIRHYGLSELHKTVADHYRELTEEQNLRFDEDNLKILDILNAEQMAGYEEILDHVLNSKGQAFFVDGPGGTGETYLYKALIAKVWLMDLIVIASATSGIAASIMPGGRTAHFQFKIPIKLSDNTMCSFTKASLIIWDEVAMTKRQLVETLDRSLRDIMDCDKPFGGKVMFGGDFRQVQIGTRAQITDATLLRSYIWESAQRIRLTQNMRAQADTEKAFHGDYVCLPNDILIQNPPEDDSIDILMDHVFPDLIANCTSATYMREHTILSTRNEHVDTVNALMIDRFPGKQKVFYSFDSANDDSHNNYPLDFINLITPNGLPP</sequence>
<dbReference type="GO" id="GO:0006310">
    <property type="term" value="P:DNA recombination"/>
    <property type="evidence" value="ECO:0007669"/>
    <property type="project" value="UniProtKB-KW"/>
</dbReference>
<dbReference type="InterPro" id="IPR025476">
    <property type="entry name" value="Helitron_helicase-like"/>
</dbReference>
<keyword evidence="1" id="KW-0378">Hydrolase</keyword>
<dbReference type="GO" id="GO:0005524">
    <property type="term" value="F:ATP binding"/>
    <property type="evidence" value="ECO:0007669"/>
    <property type="project" value="UniProtKB-KW"/>
</dbReference>
<protein>
    <recommendedName>
        <fullName evidence="1">ATP-dependent DNA helicase</fullName>
        <ecNumber evidence="1">5.6.2.3</ecNumber>
    </recommendedName>
</protein>
<dbReference type="Proteomes" id="UP000244336">
    <property type="component" value="Chromosome 7"/>
</dbReference>
<keyword evidence="1" id="KW-0067">ATP-binding</keyword>
<dbReference type="SUPFAM" id="SSF52540">
    <property type="entry name" value="P-loop containing nucleoside triphosphate hydrolases"/>
    <property type="match status" value="1"/>
</dbReference>
<evidence type="ECO:0000256" key="1">
    <source>
        <dbReference type="RuleBase" id="RU363044"/>
    </source>
</evidence>
<dbReference type="STRING" id="1504633.A0A2T7CS46"/>
<comment type="similarity">
    <text evidence="1">Belongs to the helicase family.</text>
</comment>
<keyword evidence="1" id="KW-0227">DNA damage</keyword>
<proteinExistence type="inferred from homology"/>
<dbReference type="AlphaFoldDB" id="A0A2T7CS46"/>
<evidence type="ECO:0000259" key="3">
    <source>
        <dbReference type="Pfam" id="PF14214"/>
    </source>
</evidence>
<dbReference type="InterPro" id="IPR027417">
    <property type="entry name" value="P-loop_NTPase"/>
</dbReference>
<dbReference type="GO" id="GO:0006281">
    <property type="term" value="P:DNA repair"/>
    <property type="evidence" value="ECO:0007669"/>
    <property type="project" value="UniProtKB-KW"/>
</dbReference>
<dbReference type="Pfam" id="PF14214">
    <property type="entry name" value="Helitron_like_N"/>
    <property type="match status" value="1"/>
</dbReference>
<keyword evidence="1" id="KW-0233">DNA recombination</keyword>
<dbReference type="GO" id="GO:0043139">
    <property type="term" value="F:5'-3' DNA helicase activity"/>
    <property type="evidence" value="ECO:0007669"/>
    <property type="project" value="UniProtKB-EC"/>
</dbReference>
<gene>
    <name evidence="4" type="ORF">GQ55_7G026400</name>
</gene>
<keyword evidence="5" id="KW-1185">Reference proteome</keyword>
<evidence type="ECO:0000313" key="5">
    <source>
        <dbReference type="Proteomes" id="UP000244336"/>
    </source>
</evidence>
<dbReference type="PANTHER" id="PTHR10492">
    <property type="match status" value="1"/>
</dbReference>
<dbReference type="OrthoDB" id="1304142at2759"/>
<feature type="domain" description="DNA helicase Pif1-like DEAD-box helicase" evidence="2">
    <location>
        <begin position="613"/>
        <end position="787"/>
    </location>
</feature>
<name>A0A2T7CS46_9POAL</name>
<dbReference type="Gramene" id="PUZ46146">
    <property type="protein sequence ID" value="PUZ46146"/>
    <property type="gene ID" value="GQ55_7G026400"/>
</dbReference>